<evidence type="ECO:0000313" key="2">
    <source>
        <dbReference type="Proteomes" id="UP000233551"/>
    </source>
</evidence>
<dbReference type="Proteomes" id="UP000233551">
    <property type="component" value="Unassembled WGS sequence"/>
</dbReference>
<gene>
    <name evidence="1" type="ORF">CRG98_037990</name>
</gene>
<sequence>MSPNPLKVLVESPSCVHPNFVLSGHACTRLCDATWEYPPSRGRATDARENESLLPIYDPKVEGRNIKVAQGLTEKNLNKQNRDLTAMVGVHQSDRMPWQLVEEVRAGEVMLSLKGEAAVDGEESKKLVMLGCCRGIH</sequence>
<dbReference type="EMBL" id="PGOL01003341">
    <property type="protein sequence ID" value="PKI41622.1"/>
    <property type="molecule type" value="Genomic_DNA"/>
</dbReference>
<proteinExistence type="predicted"/>
<accession>A0A2I0ICA3</accession>
<dbReference type="AlphaFoldDB" id="A0A2I0ICA3"/>
<organism evidence="1 2">
    <name type="scientific">Punica granatum</name>
    <name type="common">Pomegranate</name>
    <dbReference type="NCBI Taxonomy" id="22663"/>
    <lineage>
        <taxon>Eukaryota</taxon>
        <taxon>Viridiplantae</taxon>
        <taxon>Streptophyta</taxon>
        <taxon>Embryophyta</taxon>
        <taxon>Tracheophyta</taxon>
        <taxon>Spermatophyta</taxon>
        <taxon>Magnoliopsida</taxon>
        <taxon>eudicotyledons</taxon>
        <taxon>Gunneridae</taxon>
        <taxon>Pentapetalae</taxon>
        <taxon>rosids</taxon>
        <taxon>malvids</taxon>
        <taxon>Myrtales</taxon>
        <taxon>Lythraceae</taxon>
        <taxon>Punica</taxon>
    </lineage>
</organism>
<reference evidence="1 2" key="1">
    <citation type="submission" date="2017-11" db="EMBL/GenBank/DDBJ databases">
        <title>De-novo sequencing of pomegranate (Punica granatum L.) genome.</title>
        <authorList>
            <person name="Akparov Z."/>
            <person name="Amiraslanov A."/>
            <person name="Hajiyeva S."/>
            <person name="Abbasov M."/>
            <person name="Kaur K."/>
            <person name="Hamwieh A."/>
            <person name="Solovyev V."/>
            <person name="Salamov A."/>
            <person name="Braich B."/>
            <person name="Kosarev P."/>
            <person name="Mahmoud A."/>
            <person name="Hajiyev E."/>
            <person name="Babayeva S."/>
            <person name="Izzatullayeva V."/>
            <person name="Mammadov A."/>
            <person name="Mammadov A."/>
            <person name="Sharifova S."/>
            <person name="Ojaghi J."/>
            <person name="Eynullazada K."/>
            <person name="Bayramov B."/>
            <person name="Abdulazimova A."/>
            <person name="Shahmuradov I."/>
        </authorList>
    </citation>
    <scope>NUCLEOTIDE SEQUENCE [LARGE SCALE GENOMIC DNA]</scope>
    <source>
        <strain evidence="2">cv. AG2017</strain>
        <tissue evidence="1">Leaf</tissue>
    </source>
</reference>
<protein>
    <submittedName>
        <fullName evidence="1">Uncharacterized protein</fullName>
    </submittedName>
</protein>
<comment type="caution">
    <text evidence="1">The sequence shown here is derived from an EMBL/GenBank/DDBJ whole genome shotgun (WGS) entry which is preliminary data.</text>
</comment>
<name>A0A2I0ICA3_PUNGR</name>
<keyword evidence="2" id="KW-1185">Reference proteome</keyword>
<evidence type="ECO:0000313" key="1">
    <source>
        <dbReference type="EMBL" id="PKI41622.1"/>
    </source>
</evidence>